<evidence type="ECO:0000313" key="1">
    <source>
        <dbReference type="EMBL" id="CDX25100.1"/>
    </source>
</evidence>
<dbReference type="InterPro" id="IPR029063">
    <property type="entry name" value="SAM-dependent_MTases_sf"/>
</dbReference>
<sequence>MSLANMRPTSTFKSSHDATSYHQVASEYYDSCKHPTCANFRSASKVALNRFLEVMHASNIVCEIGAGKSLYAECLPDWAQRKQKLFLNDSVPEMLSYSKRAFDEGAEAVIGDASKIQIATKADFVLCSLGDPYNGKKFWENCKNIIEHGGVLLFTTPSFDWATRFRSPDERSLTHAEFILSDGATALMPSYILSSEDQIRLICESGLWVKETGQIWLDEIADSNISKKLSFTSELPIIDWYLVGRT</sequence>
<reference evidence="2" key="1">
    <citation type="submission" date="2014-08" db="EMBL/GenBank/DDBJ databases">
        <authorList>
            <person name="Moulin L."/>
        </authorList>
    </citation>
    <scope>NUCLEOTIDE SEQUENCE [LARGE SCALE GENOMIC DNA]</scope>
</reference>
<dbReference type="SUPFAM" id="SSF53335">
    <property type="entry name" value="S-adenosyl-L-methionine-dependent methyltransferases"/>
    <property type="match status" value="1"/>
</dbReference>
<dbReference type="AlphaFoldDB" id="A0A090EBD5"/>
<keyword evidence="1" id="KW-0489">Methyltransferase</keyword>
<keyword evidence="1" id="KW-0808">Transferase</keyword>
<accession>A0A090EBD5</accession>
<proteinExistence type="predicted"/>
<gene>
    <name evidence="1" type="ORF">MPL3356_50007</name>
</gene>
<protein>
    <submittedName>
        <fullName evidence="1">Putative Methyltransferase type 11</fullName>
    </submittedName>
</protein>
<evidence type="ECO:0000313" key="2">
    <source>
        <dbReference type="Proteomes" id="UP000045285"/>
    </source>
</evidence>
<keyword evidence="2" id="KW-1185">Reference proteome</keyword>
<organism evidence="1 2">
    <name type="scientific">Mesorhizobium plurifarium</name>
    <dbReference type="NCBI Taxonomy" id="69974"/>
    <lineage>
        <taxon>Bacteria</taxon>
        <taxon>Pseudomonadati</taxon>
        <taxon>Pseudomonadota</taxon>
        <taxon>Alphaproteobacteria</taxon>
        <taxon>Hyphomicrobiales</taxon>
        <taxon>Phyllobacteriaceae</taxon>
        <taxon>Mesorhizobium</taxon>
    </lineage>
</organism>
<dbReference type="Gene3D" id="3.40.50.150">
    <property type="entry name" value="Vaccinia Virus protein VP39"/>
    <property type="match status" value="1"/>
</dbReference>
<dbReference type="GO" id="GO:0032259">
    <property type="term" value="P:methylation"/>
    <property type="evidence" value="ECO:0007669"/>
    <property type="project" value="UniProtKB-KW"/>
</dbReference>
<name>A0A090EBD5_MESPL</name>
<dbReference type="EMBL" id="CCMZ01000045">
    <property type="protein sequence ID" value="CDX25100.1"/>
    <property type="molecule type" value="Genomic_DNA"/>
</dbReference>
<dbReference type="GO" id="GO:0008168">
    <property type="term" value="F:methyltransferase activity"/>
    <property type="evidence" value="ECO:0007669"/>
    <property type="project" value="UniProtKB-KW"/>
</dbReference>
<dbReference type="Proteomes" id="UP000045285">
    <property type="component" value="Unassembled WGS sequence"/>
</dbReference>